<organism evidence="2 3">
    <name type="scientific">Thelohanellus kitauei</name>
    <name type="common">Myxosporean</name>
    <dbReference type="NCBI Taxonomy" id="669202"/>
    <lineage>
        <taxon>Eukaryota</taxon>
        <taxon>Metazoa</taxon>
        <taxon>Cnidaria</taxon>
        <taxon>Myxozoa</taxon>
        <taxon>Myxosporea</taxon>
        <taxon>Bivalvulida</taxon>
        <taxon>Platysporina</taxon>
        <taxon>Myxobolidae</taxon>
        <taxon>Thelohanellus</taxon>
    </lineage>
</organism>
<dbReference type="EMBL" id="JWZT01003367">
    <property type="protein sequence ID" value="KII66973.1"/>
    <property type="molecule type" value="Genomic_DNA"/>
</dbReference>
<keyword evidence="1" id="KW-0472">Membrane</keyword>
<dbReference type="Proteomes" id="UP000031668">
    <property type="component" value="Unassembled WGS sequence"/>
</dbReference>
<evidence type="ECO:0000313" key="3">
    <source>
        <dbReference type="Proteomes" id="UP000031668"/>
    </source>
</evidence>
<accession>A0A0C2JCP1</accession>
<name>A0A0C2JCP1_THEKT</name>
<evidence type="ECO:0000256" key="1">
    <source>
        <dbReference type="SAM" id="Phobius"/>
    </source>
</evidence>
<reference evidence="2 3" key="1">
    <citation type="journal article" date="2014" name="Genome Biol. Evol.">
        <title>The genome of the myxosporean Thelohanellus kitauei shows adaptations to nutrient acquisition within its fish host.</title>
        <authorList>
            <person name="Yang Y."/>
            <person name="Xiong J."/>
            <person name="Zhou Z."/>
            <person name="Huo F."/>
            <person name="Miao W."/>
            <person name="Ran C."/>
            <person name="Liu Y."/>
            <person name="Zhang J."/>
            <person name="Feng J."/>
            <person name="Wang M."/>
            <person name="Wang M."/>
            <person name="Wang L."/>
            <person name="Yao B."/>
        </authorList>
    </citation>
    <scope>NUCLEOTIDE SEQUENCE [LARGE SCALE GENOMIC DNA]</scope>
    <source>
        <strain evidence="2">Wuqing</strain>
    </source>
</reference>
<feature type="transmembrane region" description="Helical" evidence="1">
    <location>
        <begin position="45"/>
        <end position="65"/>
    </location>
</feature>
<protein>
    <submittedName>
        <fullName evidence="2">Uncharacterized protein</fullName>
    </submittedName>
</protein>
<dbReference type="AlphaFoldDB" id="A0A0C2JCP1"/>
<keyword evidence="1" id="KW-0812">Transmembrane</keyword>
<keyword evidence="3" id="KW-1185">Reference proteome</keyword>
<sequence length="133" mass="15514">MFQLLTNLLNDDLLSFHKSIESMTSQQVTRKNIFFENLKKDNIKLIFFATLAPCLYETIYVIMAYKTGFIILALKNIPENVRDHKGNVAIFNPTFISMDYKQAEIRGLVIAKFSNMLKKWVPLSSYEEHEKET</sequence>
<evidence type="ECO:0000313" key="2">
    <source>
        <dbReference type="EMBL" id="KII66973.1"/>
    </source>
</evidence>
<comment type="caution">
    <text evidence="2">The sequence shown here is derived from an EMBL/GenBank/DDBJ whole genome shotgun (WGS) entry which is preliminary data.</text>
</comment>
<proteinExistence type="predicted"/>
<gene>
    <name evidence="2" type="ORF">RF11_03634</name>
</gene>
<keyword evidence="1" id="KW-1133">Transmembrane helix</keyword>